<accession>A0A4Y2NGU7</accession>
<proteinExistence type="predicted"/>
<dbReference type="AlphaFoldDB" id="A0A4Y2NGU7"/>
<keyword evidence="2" id="KW-1185">Reference proteome</keyword>
<evidence type="ECO:0000313" key="1">
    <source>
        <dbReference type="EMBL" id="GBN38678.1"/>
    </source>
</evidence>
<comment type="caution">
    <text evidence="1">The sequence shown here is derived from an EMBL/GenBank/DDBJ whole genome shotgun (WGS) entry which is preliminary data.</text>
</comment>
<dbReference type="Proteomes" id="UP000499080">
    <property type="component" value="Unassembled WGS sequence"/>
</dbReference>
<reference evidence="1 2" key="1">
    <citation type="journal article" date="2019" name="Sci. Rep.">
        <title>Orb-weaving spider Araneus ventricosus genome elucidates the spidroin gene catalogue.</title>
        <authorList>
            <person name="Kono N."/>
            <person name="Nakamura H."/>
            <person name="Ohtoshi R."/>
            <person name="Moran D.A.P."/>
            <person name="Shinohara A."/>
            <person name="Yoshida Y."/>
            <person name="Fujiwara M."/>
            <person name="Mori M."/>
            <person name="Tomita M."/>
            <person name="Arakawa K."/>
        </authorList>
    </citation>
    <scope>NUCLEOTIDE SEQUENCE [LARGE SCALE GENOMIC DNA]</scope>
</reference>
<sequence>MLLTLSRLIFNSPAIILKGSRRSSASILHSSSMLSEVMLVGGRPERDPSLTSSFPSLKRLNHSKAHFLLTASTPYTFTNISCVSVAVFPNLKQNLMFTRCSISQ</sequence>
<dbReference type="EMBL" id="BGPR01009220">
    <property type="protein sequence ID" value="GBN38678.1"/>
    <property type="molecule type" value="Genomic_DNA"/>
</dbReference>
<organism evidence="1 2">
    <name type="scientific">Araneus ventricosus</name>
    <name type="common">Orbweaver spider</name>
    <name type="synonym">Epeira ventricosa</name>
    <dbReference type="NCBI Taxonomy" id="182803"/>
    <lineage>
        <taxon>Eukaryota</taxon>
        <taxon>Metazoa</taxon>
        <taxon>Ecdysozoa</taxon>
        <taxon>Arthropoda</taxon>
        <taxon>Chelicerata</taxon>
        <taxon>Arachnida</taxon>
        <taxon>Araneae</taxon>
        <taxon>Araneomorphae</taxon>
        <taxon>Entelegynae</taxon>
        <taxon>Araneoidea</taxon>
        <taxon>Araneidae</taxon>
        <taxon>Araneus</taxon>
    </lineage>
</organism>
<protein>
    <submittedName>
        <fullName evidence="1">Uncharacterized protein</fullName>
    </submittedName>
</protein>
<evidence type="ECO:0000313" key="2">
    <source>
        <dbReference type="Proteomes" id="UP000499080"/>
    </source>
</evidence>
<gene>
    <name evidence="1" type="ORF">AVEN_211274_1</name>
</gene>
<name>A0A4Y2NGU7_ARAVE</name>